<protein>
    <recommendedName>
        <fullName evidence="5">Glutaredoxin domain-containing protein</fullName>
    </recommendedName>
</protein>
<organism evidence="6 7">
    <name type="scientific">Trapa incisa</name>
    <dbReference type="NCBI Taxonomy" id="236973"/>
    <lineage>
        <taxon>Eukaryota</taxon>
        <taxon>Viridiplantae</taxon>
        <taxon>Streptophyta</taxon>
        <taxon>Embryophyta</taxon>
        <taxon>Tracheophyta</taxon>
        <taxon>Spermatophyta</taxon>
        <taxon>Magnoliopsida</taxon>
        <taxon>eudicotyledons</taxon>
        <taxon>Gunneridae</taxon>
        <taxon>Pentapetalae</taxon>
        <taxon>rosids</taxon>
        <taxon>malvids</taxon>
        <taxon>Myrtales</taxon>
        <taxon>Lythraceae</taxon>
        <taxon>Trapa</taxon>
    </lineage>
</organism>
<evidence type="ECO:0000256" key="2">
    <source>
        <dbReference type="ARBA" id="ARBA00007568"/>
    </source>
</evidence>
<reference evidence="6 7" key="1">
    <citation type="journal article" date="2023" name="Hortic Res">
        <title>Pangenome of water caltrop reveals structural variations and asymmetric subgenome divergence after allopolyploidization.</title>
        <authorList>
            <person name="Zhang X."/>
            <person name="Chen Y."/>
            <person name="Wang L."/>
            <person name="Yuan Y."/>
            <person name="Fang M."/>
            <person name="Shi L."/>
            <person name="Lu R."/>
            <person name="Comes H.P."/>
            <person name="Ma Y."/>
            <person name="Chen Y."/>
            <person name="Huang G."/>
            <person name="Zhou Y."/>
            <person name="Zheng Z."/>
            <person name="Qiu Y."/>
        </authorList>
    </citation>
    <scope>NUCLEOTIDE SEQUENCE [LARGE SCALE GENOMIC DNA]</scope>
    <source>
        <tissue evidence="6">Roots</tissue>
    </source>
</reference>
<dbReference type="SUPFAM" id="SSF52833">
    <property type="entry name" value="Thioredoxin-like"/>
    <property type="match status" value="1"/>
</dbReference>
<accession>A0AAN7KAQ9</accession>
<keyword evidence="3" id="KW-0963">Cytoplasm</keyword>
<dbReference type="InterPro" id="IPR036249">
    <property type="entry name" value="Thioredoxin-like_sf"/>
</dbReference>
<evidence type="ECO:0000256" key="1">
    <source>
        <dbReference type="ARBA" id="ARBA00004496"/>
    </source>
</evidence>
<evidence type="ECO:0000313" key="7">
    <source>
        <dbReference type="Proteomes" id="UP001345219"/>
    </source>
</evidence>
<keyword evidence="7" id="KW-1185">Reference proteome</keyword>
<dbReference type="GO" id="GO:0005737">
    <property type="term" value="C:cytoplasm"/>
    <property type="evidence" value="ECO:0007669"/>
    <property type="project" value="UniProtKB-SubCell"/>
</dbReference>
<gene>
    <name evidence="6" type="ORF">SAY87_013238</name>
</gene>
<dbReference type="AlphaFoldDB" id="A0AAN7KAQ9"/>
<comment type="similarity">
    <text evidence="2">Belongs to the glutaredoxin family. CC-type subfamily.</text>
</comment>
<comment type="subcellular location">
    <subcellularLocation>
        <location evidence="1">Cytoplasm</location>
    </subcellularLocation>
</comment>
<dbReference type="PROSITE" id="PS51354">
    <property type="entry name" value="GLUTAREDOXIN_2"/>
    <property type="match status" value="1"/>
</dbReference>
<keyword evidence="4" id="KW-0676">Redox-active center</keyword>
<evidence type="ECO:0000259" key="5">
    <source>
        <dbReference type="Pfam" id="PF00462"/>
    </source>
</evidence>
<dbReference type="InterPro" id="IPR002109">
    <property type="entry name" value="Glutaredoxin"/>
</dbReference>
<evidence type="ECO:0000313" key="6">
    <source>
        <dbReference type="EMBL" id="KAK4763800.1"/>
    </source>
</evidence>
<dbReference type="EMBL" id="JAXIOK010000008">
    <property type="protein sequence ID" value="KAK4763800.1"/>
    <property type="molecule type" value="Genomic_DNA"/>
</dbReference>
<evidence type="ECO:0000256" key="4">
    <source>
        <dbReference type="ARBA" id="ARBA00023284"/>
    </source>
</evidence>
<dbReference type="Pfam" id="PF00462">
    <property type="entry name" value="Glutaredoxin"/>
    <property type="match status" value="1"/>
</dbReference>
<feature type="domain" description="Glutaredoxin" evidence="5">
    <location>
        <begin position="15"/>
        <end position="74"/>
    </location>
</feature>
<comment type="caution">
    <text evidence="6">The sequence shown here is derived from an EMBL/GenBank/DDBJ whole genome shotgun (WGS) entry which is preliminary data.</text>
</comment>
<dbReference type="PANTHER" id="PTHR10168">
    <property type="entry name" value="GLUTAREDOXIN"/>
    <property type="match status" value="1"/>
</dbReference>
<evidence type="ECO:0000256" key="3">
    <source>
        <dbReference type="ARBA" id="ARBA00022490"/>
    </source>
</evidence>
<sequence>MDKVMRFSSNKEVGVFSESSCCLSYTVSVLLQEFGINPPVYEIDQDPDCREIERGLVKLGCTAPVPIVFIGGKLMGSTN</sequence>
<name>A0AAN7KAQ9_9MYRT</name>
<proteinExistence type="inferred from homology"/>
<dbReference type="InterPro" id="IPR011905">
    <property type="entry name" value="GlrX-like_pln_2"/>
</dbReference>
<dbReference type="Proteomes" id="UP001345219">
    <property type="component" value="Chromosome 11"/>
</dbReference>
<dbReference type="Gene3D" id="3.40.30.10">
    <property type="entry name" value="Glutaredoxin"/>
    <property type="match status" value="1"/>
</dbReference>